<dbReference type="InterPro" id="IPR019292">
    <property type="entry name" value="McrC"/>
</dbReference>
<comment type="caution">
    <text evidence="1">The sequence shown here is derived from an EMBL/GenBank/DDBJ whole genome shotgun (WGS) entry which is preliminary data.</text>
</comment>
<reference evidence="2" key="1">
    <citation type="journal article" date="2019" name="Int. J. Syst. Evol. Microbiol.">
        <title>The Global Catalogue of Microorganisms (GCM) 10K type strain sequencing project: providing services to taxonomists for standard genome sequencing and annotation.</title>
        <authorList>
            <consortium name="The Broad Institute Genomics Platform"/>
            <consortium name="The Broad Institute Genome Sequencing Center for Infectious Disease"/>
            <person name="Wu L."/>
            <person name="Ma J."/>
        </authorList>
    </citation>
    <scope>NUCLEOTIDE SEQUENCE [LARGE SCALE GENOMIC DNA]</scope>
    <source>
        <strain evidence="2">JCM 17804</strain>
    </source>
</reference>
<dbReference type="PANTHER" id="PTHR38733">
    <property type="entry name" value="PROTEIN MCRC"/>
    <property type="match status" value="1"/>
</dbReference>
<dbReference type="RefSeq" id="WP_345539340.1">
    <property type="nucleotide sequence ID" value="NZ_BAABGJ010000056.1"/>
</dbReference>
<dbReference type="EMBL" id="BAABGJ010000056">
    <property type="protein sequence ID" value="GAA4348160.1"/>
    <property type="molecule type" value="Genomic_DNA"/>
</dbReference>
<evidence type="ECO:0000313" key="1">
    <source>
        <dbReference type="EMBL" id="GAA4348160.1"/>
    </source>
</evidence>
<organism evidence="1 2">
    <name type="scientific">Variovorax defluvii</name>
    <dbReference type="NCBI Taxonomy" id="913761"/>
    <lineage>
        <taxon>Bacteria</taxon>
        <taxon>Pseudomonadati</taxon>
        <taxon>Pseudomonadota</taxon>
        <taxon>Betaproteobacteria</taxon>
        <taxon>Burkholderiales</taxon>
        <taxon>Comamonadaceae</taxon>
        <taxon>Variovorax</taxon>
    </lineage>
</organism>
<keyword evidence="2" id="KW-1185">Reference proteome</keyword>
<evidence type="ECO:0000313" key="2">
    <source>
        <dbReference type="Proteomes" id="UP001500975"/>
    </source>
</evidence>
<dbReference type="Pfam" id="PF10117">
    <property type="entry name" value="McrBC"/>
    <property type="match status" value="1"/>
</dbReference>
<gene>
    <name evidence="1" type="ORF">GCM10023165_33770</name>
</gene>
<dbReference type="Proteomes" id="UP001500975">
    <property type="component" value="Unassembled WGS sequence"/>
</dbReference>
<sequence>MAGITIYEFEALVAMAPGASDAGGLHPVPPSVFTWLESQALRAAEAGESAWVRVTQRRGRRAVQVTSFVGVIRAPDGFQIEVLPKVGMSIGGGDAQARRLLIEMLRCLGGFRHVQTDSAKLVATRMPLLEVFIGEFLRAVEHIVKRGLRSDYRLRQDNIFALRGKLQMAMHLRQNLCRQDRFFAEFDEFSTNRPENRLLHAALRRALSWTAAQAHQQLARELCFVFAEVPQSERPALDFSRIRLDRGMGHYADALAWARPILEDESPLTGAGGHRAPSLLFPMEAVFEAYVAKHLARQLVHPFTLRSQARSFSLVRHLEQDWFRLKPDLLVHEAGKNRMVLDTKWKLLDDRKATGADKYGLDQGDFYQLHAYGQSYLDGQGDVVLIYPRTDAFDRALAVFDFPKSKGLRLWVLPFCLRERVLVLPTCGSLNVWFSAGQGKPAIARPDGPSEAQLQVA</sequence>
<proteinExistence type="predicted"/>
<dbReference type="PANTHER" id="PTHR38733:SF1">
    <property type="entry name" value="TYPE IV METHYL-DIRECTED RESTRICTION ENZYME ECOKMCRBC"/>
    <property type="match status" value="1"/>
</dbReference>
<accession>A0ABP8HZP5</accession>
<name>A0ABP8HZP5_9BURK</name>
<protein>
    <submittedName>
        <fullName evidence="1">McrC family protein</fullName>
    </submittedName>
</protein>